<feature type="signal peptide" evidence="1">
    <location>
        <begin position="1"/>
        <end position="21"/>
    </location>
</feature>
<accession>A0A9X2GMG4</accession>
<protein>
    <recommendedName>
        <fullName evidence="4">DUF2092 domain-containing protein</fullName>
    </recommendedName>
</protein>
<dbReference type="EMBL" id="JAMZEB010000002">
    <property type="protein sequence ID" value="MCP2357318.1"/>
    <property type="molecule type" value="Genomic_DNA"/>
</dbReference>
<evidence type="ECO:0008006" key="4">
    <source>
        <dbReference type="Google" id="ProtNLM"/>
    </source>
</evidence>
<dbReference type="Gene3D" id="2.50.20.20">
    <property type="match status" value="1"/>
</dbReference>
<organism evidence="2 3">
    <name type="scientific">Nonomuraea thailandensis</name>
    <dbReference type="NCBI Taxonomy" id="1188745"/>
    <lineage>
        <taxon>Bacteria</taxon>
        <taxon>Bacillati</taxon>
        <taxon>Actinomycetota</taxon>
        <taxon>Actinomycetes</taxon>
        <taxon>Streptosporangiales</taxon>
        <taxon>Streptosporangiaceae</taxon>
        <taxon>Nonomuraea</taxon>
    </lineage>
</organism>
<keyword evidence="3" id="KW-1185">Reference proteome</keyword>
<feature type="chain" id="PRO_5040776661" description="DUF2092 domain-containing protein" evidence="1">
    <location>
        <begin position="22"/>
        <end position="261"/>
    </location>
</feature>
<comment type="caution">
    <text evidence="2">The sequence shown here is derived from an EMBL/GenBank/DDBJ whole genome shotgun (WGS) entry which is preliminary data.</text>
</comment>
<gene>
    <name evidence="2" type="ORF">HD597_004338</name>
</gene>
<dbReference type="RefSeq" id="WP_253744451.1">
    <property type="nucleotide sequence ID" value="NZ_BAABKA010000015.1"/>
</dbReference>
<evidence type="ECO:0000313" key="3">
    <source>
        <dbReference type="Proteomes" id="UP001139648"/>
    </source>
</evidence>
<evidence type="ECO:0000256" key="1">
    <source>
        <dbReference type="SAM" id="SignalP"/>
    </source>
</evidence>
<evidence type="ECO:0000313" key="2">
    <source>
        <dbReference type="EMBL" id="MCP2357318.1"/>
    </source>
</evidence>
<dbReference type="AlphaFoldDB" id="A0A9X2GMG4"/>
<proteinExistence type="predicted"/>
<reference evidence="2" key="1">
    <citation type="submission" date="2022-06" db="EMBL/GenBank/DDBJ databases">
        <title>Sequencing the genomes of 1000 actinobacteria strains.</title>
        <authorList>
            <person name="Klenk H.-P."/>
        </authorList>
    </citation>
    <scope>NUCLEOTIDE SEQUENCE</scope>
    <source>
        <strain evidence="2">DSM 46694</strain>
    </source>
</reference>
<keyword evidence="1" id="KW-0732">Signal</keyword>
<dbReference type="Proteomes" id="UP001139648">
    <property type="component" value="Unassembled WGS sequence"/>
</dbReference>
<name>A0A9X2GMG4_9ACTN</name>
<sequence length="261" mass="28262">MRSLRLLAPVAALLASTHLLAAPPAAAARPESLTPVIAAVKRQFASKSGVRFTAKSVERLVGIVTTSTSSGAYRLTASGVSASDVTEVDEEGRRFRLRTVGRASYTQDDRYDPLPKGKKWRARGYSPNYQWKDDLVDGINLGFLALAAAQDHSATDGGTVEGTPCTLLRGTVTVAGLGTTQPGVRFSTEEGGFTGGTISWRLWVGPDRLPRRFHAVITWDNAPEEKDDGFDYIKQNKIYRDWGAGFTITHPPGKSVAPDNW</sequence>